<evidence type="ECO:0000313" key="14">
    <source>
        <dbReference type="EMBL" id="MDT1973424.1"/>
    </source>
</evidence>
<evidence type="ECO:0000256" key="2">
    <source>
        <dbReference type="ARBA" id="ARBA00004496"/>
    </source>
</evidence>
<organism evidence="14 15">
    <name type="scientific">Carnobacterium divergens</name>
    <name type="common">Lactobacillus divergens</name>
    <dbReference type="NCBI Taxonomy" id="2748"/>
    <lineage>
        <taxon>Bacteria</taxon>
        <taxon>Bacillati</taxon>
        <taxon>Bacillota</taxon>
        <taxon>Bacilli</taxon>
        <taxon>Lactobacillales</taxon>
        <taxon>Carnobacteriaceae</taxon>
        <taxon>Carnobacterium</taxon>
    </lineage>
</organism>
<comment type="subcellular location">
    <subcellularLocation>
        <location evidence="2 11">Cytoplasm</location>
    </subcellularLocation>
</comment>
<comment type="subunit">
    <text evidence="4 11">Homodimer.</text>
</comment>
<comment type="pathway">
    <text evidence="11">One-carbon metabolism; tetrahydrofolate interconversion.</text>
</comment>
<dbReference type="GO" id="GO:0004372">
    <property type="term" value="F:glycine hydroxymethyltransferase activity"/>
    <property type="evidence" value="ECO:0007669"/>
    <property type="project" value="UniProtKB-UniRule"/>
</dbReference>
<keyword evidence="9 11" id="KW-0663">Pyridoxal phosphate</keyword>
<dbReference type="GO" id="GO:0005829">
    <property type="term" value="C:cytosol"/>
    <property type="evidence" value="ECO:0007669"/>
    <property type="project" value="TreeGrafter"/>
</dbReference>
<dbReference type="GO" id="GO:0019264">
    <property type="term" value="P:glycine biosynthetic process from serine"/>
    <property type="evidence" value="ECO:0007669"/>
    <property type="project" value="UniProtKB-UniRule"/>
</dbReference>
<comment type="similarity">
    <text evidence="3 11">Belongs to the SHMT family.</text>
</comment>
<gene>
    <name evidence="11" type="primary">glyA</name>
    <name evidence="14" type="ORF">MX635_03340</name>
</gene>
<proteinExistence type="inferred from homology"/>
<dbReference type="InterPro" id="IPR015421">
    <property type="entry name" value="PyrdxlP-dep_Trfase_major"/>
</dbReference>
<comment type="pathway">
    <text evidence="11">Amino-acid biosynthesis; glycine biosynthesis; glycine from L-serine: step 1/1.</text>
</comment>
<dbReference type="InterPro" id="IPR019798">
    <property type="entry name" value="Ser_HO-MeTrfase_PLP_BS"/>
</dbReference>
<dbReference type="InterPro" id="IPR049943">
    <property type="entry name" value="Ser_HO-MeTrfase-like"/>
</dbReference>
<comment type="catalytic activity">
    <reaction evidence="11">
        <text>(6R)-5,10-methylene-5,6,7,8-tetrahydrofolate + glycine + H2O = (6S)-5,6,7,8-tetrahydrofolate + L-serine</text>
        <dbReference type="Rhea" id="RHEA:15481"/>
        <dbReference type="ChEBI" id="CHEBI:15377"/>
        <dbReference type="ChEBI" id="CHEBI:15636"/>
        <dbReference type="ChEBI" id="CHEBI:33384"/>
        <dbReference type="ChEBI" id="CHEBI:57305"/>
        <dbReference type="ChEBI" id="CHEBI:57453"/>
        <dbReference type="EC" id="2.1.2.1"/>
    </reaction>
</comment>
<dbReference type="InterPro" id="IPR001085">
    <property type="entry name" value="Ser_HO-MeTrfase"/>
</dbReference>
<dbReference type="EC" id="2.1.2.1" evidence="11"/>
<dbReference type="Proteomes" id="UP001249945">
    <property type="component" value="Unassembled WGS sequence"/>
</dbReference>
<dbReference type="CDD" id="cd00378">
    <property type="entry name" value="SHMT"/>
    <property type="match status" value="1"/>
</dbReference>
<evidence type="ECO:0000256" key="8">
    <source>
        <dbReference type="ARBA" id="ARBA00022679"/>
    </source>
</evidence>
<feature type="binding site" evidence="11">
    <location>
        <begin position="348"/>
        <end position="350"/>
    </location>
    <ligand>
        <name>(6S)-5,6,7,8-tetrahydrofolate</name>
        <dbReference type="ChEBI" id="CHEBI:57453"/>
    </ligand>
</feature>
<evidence type="ECO:0000256" key="12">
    <source>
        <dbReference type="PIRSR" id="PIRSR000412-50"/>
    </source>
</evidence>
<evidence type="ECO:0000256" key="1">
    <source>
        <dbReference type="ARBA" id="ARBA00001933"/>
    </source>
</evidence>
<evidence type="ECO:0000256" key="10">
    <source>
        <dbReference type="ARBA" id="ARBA00054606"/>
    </source>
</evidence>
<dbReference type="GO" id="GO:0035999">
    <property type="term" value="P:tetrahydrofolate interconversion"/>
    <property type="evidence" value="ECO:0007669"/>
    <property type="project" value="UniProtKB-UniRule"/>
</dbReference>
<dbReference type="KEGG" id="cdj:BFC22_04345"/>
<evidence type="ECO:0000256" key="4">
    <source>
        <dbReference type="ARBA" id="ARBA00011738"/>
    </source>
</evidence>
<dbReference type="InterPro" id="IPR015422">
    <property type="entry name" value="PyrdxlP-dep_Trfase_small"/>
</dbReference>
<dbReference type="PANTHER" id="PTHR11680">
    <property type="entry name" value="SERINE HYDROXYMETHYLTRANSFERASE"/>
    <property type="match status" value="1"/>
</dbReference>
<dbReference type="FunFam" id="3.40.640.10:FF:000001">
    <property type="entry name" value="Serine hydroxymethyltransferase"/>
    <property type="match status" value="1"/>
</dbReference>
<feature type="binding site" evidence="11">
    <location>
        <position position="116"/>
    </location>
    <ligand>
        <name>(6S)-5,6,7,8-tetrahydrofolate</name>
        <dbReference type="ChEBI" id="CHEBI:57453"/>
    </ligand>
</feature>
<comment type="function">
    <text evidence="10">Catalyzes the reversible interconversion of serine and glycine with tetrahydrofolate (THF) serving as the one-carbon carrier. This reaction serves as the major source of one-carbon groups required for the biosynthesis of purines, thymidylate, methionine, and other important biomolecules. Also exhibits THF-independent aldolase activity toward beta-hydroxyamino acids, producing glycine and aldehydes, via a retro-aldol mechanism. Thus, is able to catalyze the cleavage of L-allo-threonine.</text>
</comment>
<dbReference type="RefSeq" id="WP_034571094.1">
    <property type="nucleotide sequence ID" value="NZ_CBCPJX010000005.1"/>
</dbReference>
<dbReference type="GO" id="GO:0030170">
    <property type="term" value="F:pyridoxal phosphate binding"/>
    <property type="evidence" value="ECO:0007669"/>
    <property type="project" value="UniProtKB-UniRule"/>
</dbReference>
<dbReference type="HAMAP" id="MF_00051">
    <property type="entry name" value="SHMT"/>
    <property type="match status" value="1"/>
</dbReference>
<feature type="modified residue" description="N6-(pyridoxal phosphate)lysine" evidence="11 12">
    <location>
        <position position="225"/>
    </location>
</feature>
<dbReference type="GeneID" id="89588293"/>
<keyword evidence="5 11" id="KW-0963">Cytoplasm</keyword>
<keyword evidence="8 11" id="KW-0808">Transferase</keyword>
<dbReference type="InterPro" id="IPR015424">
    <property type="entry name" value="PyrdxlP-dep_Trfase"/>
</dbReference>
<reference evidence="14" key="1">
    <citation type="submission" date="2022-04" db="EMBL/GenBank/DDBJ databases">
        <title>Draft genome sequences of lactic acid bacteria (LAB) strains involved in meat spoilage.</title>
        <authorList>
            <person name="Palevich N."/>
        </authorList>
    </citation>
    <scope>NUCLEOTIDE SEQUENCE</scope>
    <source>
        <strain evidence="14">9-14</strain>
    </source>
</reference>
<evidence type="ECO:0000256" key="9">
    <source>
        <dbReference type="ARBA" id="ARBA00022898"/>
    </source>
</evidence>
<dbReference type="InterPro" id="IPR039429">
    <property type="entry name" value="SHMT-like_dom"/>
</dbReference>
<dbReference type="Gene3D" id="3.40.640.10">
    <property type="entry name" value="Type I PLP-dependent aspartate aminotransferase-like (Major domain)"/>
    <property type="match status" value="1"/>
</dbReference>
<dbReference type="SUPFAM" id="SSF53383">
    <property type="entry name" value="PLP-dependent transferases"/>
    <property type="match status" value="1"/>
</dbReference>
<dbReference type="PANTHER" id="PTHR11680:SF35">
    <property type="entry name" value="SERINE HYDROXYMETHYLTRANSFERASE 1"/>
    <property type="match status" value="1"/>
</dbReference>
<evidence type="ECO:0000256" key="3">
    <source>
        <dbReference type="ARBA" id="ARBA00006376"/>
    </source>
</evidence>
<keyword evidence="6 11" id="KW-0554">One-carbon metabolism</keyword>
<name>A0AAW8R6U3_CARDV</name>
<feature type="site" description="Plays an important role in substrate specificity" evidence="11">
    <location>
        <position position="224"/>
    </location>
</feature>
<dbReference type="EMBL" id="JALRMR010000003">
    <property type="protein sequence ID" value="MDT1973424.1"/>
    <property type="molecule type" value="Genomic_DNA"/>
</dbReference>
<protein>
    <recommendedName>
        <fullName evidence="11">Serine hydroxymethyltransferase</fullName>
        <shortName evidence="11">SHMT</shortName>
        <shortName evidence="11">Serine methylase</shortName>
        <ecNumber evidence="11">2.1.2.1</ecNumber>
    </recommendedName>
</protein>
<evidence type="ECO:0000256" key="11">
    <source>
        <dbReference type="HAMAP-Rule" id="MF_00051"/>
    </source>
</evidence>
<dbReference type="PIRSF" id="PIRSF000412">
    <property type="entry name" value="SHMT"/>
    <property type="match status" value="1"/>
</dbReference>
<feature type="binding site" evidence="11">
    <location>
        <position position="239"/>
    </location>
    <ligand>
        <name>(6S)-5,6,7,8-tetrahydrofolate</name>
        <dbReference type="ChEBI" id="CHEBI:57453"/>
    </ligand>
</feature>
<dbReference type="Gene3D" id="3.90.1150.10">
    <property type="entry name" value="Aspartate Aminotransferase, domain 1"/>
    <property type="match status" value="1"/>
</dbReference>
<feature type="domain" description="Serine hydroxymethyltransferase-like" evidence="13">
    <location>
        <begin position="4"/>
        <end position="379"/>
    </location>
</feature>
<feature type="binding site" evidence="11">
    <location>
        <begin position="120"/>
        <end position="122"/>
    </location>
    <ligand>
        <name>(6S)-5,6,7,8-tetrahydrofolate</name>
        <dbReference type="ChEBI" id="CHEBI:57453"/>
    </ligand>
</feature>
<keyword evidence="7 11" id="KW-0028">Amino-acid biosynthesis</keyword>
<evidence type="ECO:0000259" key="13">
    <source>
        <dbReference type="Pfam" id="PF00464"/>
    </source>
</evidence>
<accession>A0AAW8R6U3</accession>
<dbReference type="PROSITE" id="PS00096">
    <property type="entry name" value="SHMT"/>
    <property type="match status" value="1"/>
</dbReference>
<evidence type="ECO:0000256" key="6">
    <source>
        <dbReference type="ARBA" id="ARBA00022563"/>
    </source>
</evidence>
<comment type="caution">
    <text evidence="14">The sequence shown here is derived from an EMBL/GenBank/DDBJ whole genome shotgun (WGS) entry which is preliminary data.</text>
</comment>
<evidence type="ECO:0000256" key="5">
    <source>
        <dbReference type="ARBA" id="ARBA00022490"/>
    </source>
</evidence>
<evidence type="ECO:0000313" key="15">
    <source>
        <dbReference type="Proteomes" id="UP001249945"/>
    </source>
</evidence>
<sequence>MNFEEFDRELWGAIDQERDRQEHNIELIASENFVSKAVMAAQGSILTNKYAEGYPGKRYYGGCEYIDIVENLAIDRVKELFGAEYANVQPHSGSQANMAVFNAFLEPGDTILGMDLTHGGHLTHGSPVNFSGKTYHFIAYGVDKETEMIDYEEVKKKALEGKPKMIIAGASAYSRAIDFAKFKEIADEVGAFLMVDMAHIAGLVATGDHQNPVPYADVVTSTTHKTLRGPRGGLILAKEQYGKALNSAIFPGIQGGPLEHVIAGKAVAFKEAMEPSFKAYTTQIIKNAKAMESVFNGSVGHLISQGTDNHLLLLDVTNFGLNGKEAEAILDSVGITVNKNTIPFETLSPFKTSGIRIGTPAITTRGFLEEDSKEVASLIVAALTAKDDTSKLEEISKEVRALTDRYPLYPTEK</sequence>
<comment type="cofactor">
    <cofactor evidence="1 11 12">
        <name>pyridoxal 5'-phosphate</name>
        <dbReference type="ChEBI" id="CHEBI:597326"/>
    </cofactor>
</comment>
<dbReference type="NCBIfam" id="NF000586">
    <property type="entry name" value="PRK00011.1"/>
    <property type="match status" value="1"/>
</dbReference>
<dbReference type="AlphaFoldDB" id="A0AAW8R6U3"/>
<evidence type="ECO:0000256" key="7">
    <source>
        <dbReference type="ARBA" id="ARBA00022605"/>
    </source>
</evidence>
<dbReference type="Pfam" id="PF00464">
    <property type="entry name" value="SHMT"/>
    <property type="match status" value="1"/>
</dbReference>